<dbReference type="Pfam" id="PF00675">
    <property type="entry name" value="Peptidase_M16"/>
    <property type="match status" value="1"/>
</dbReference>
<name>A0A357VP08_9THEO</name>
<evidence type="ECO:0000313" key="3">
    <source>
        <dbReference type="EMBL" id="HBT49240.1"/>
    </source>
</evidence>
<dbReference type="NCBIfam" id="NF047421">
    <property type="entry name" value="YfmH_fam"/>
    <property type="match status" value="1"/>
</dbReference>
<feature type="domain" description="Peptidase M16 N-terminal" evidence="1">
    <location>
        <begin position="62"/>
        <end position="175"/>
    </location>
</feature>
<dbReference type="InterPro" id="IPR007863">
    <property type="entry name" value="Peptidase_M16_C"/>
</dbReference>
<reference evidence="3 4" key="1">
    <citation type="journal article" date="2018" name="Nat. Biotechnol.">
        <title>A standardized bacterial taxonomy based on genome phylogeny substantially revises the tree of life.</title>
        <authorList>
            <person name="Parks D.H."/>
            <person name="Chuvochina M."/>
            <person name="Waite D.W."/>
            <person name="Rinke C."/>
            <person name="Skarshewski A."/>
            <person name="Chaumeil P.A."/>
            <person name="Hugenholtz P."/>
        </authorList>
    </citation>
    <scope>NUCLEOTIDE SEQUENCE [LARGE SCALE GENOMIC DNA]</scope>
    <source>
        <strain evidence="3">UBA12544</strain>
    </source>
</reference>
<dbReference type="InterPro" id="IPR011765">
    <property type="entry name" value="Pept_M16_N"/>
</dbReference>
<evidence type="ECO:0000259" key="2">
    <source>
        <dbReference type="Pfam" id="PF05193"/>
    </source>
</evidence>
<dbReference type="Proteomes" id="UP000264445">
    <property type="component" value="Unassembled WGS sequence"/>
</dbReference>
<evidence type="ECO:0000313" key="4">
    <source>
        <dbReference type="Proteomes" id="UP000264445"/>
    </source>
</evidence>
<proteinExistence type="predicted"/>
<comment type="caution">
    <text evidence="3">The sequence shown here is derived from an EMBL/GenBank/DDBJ whole genome shotgun (WGS) entry which is preliminary data.</text>
</comment>
<dbReference type="SUPFAM" id="SSF63411">
    <property type="entry name" value="LuxS/MPP-like metallohydrolase"/>
    <property type="match status" value="2"/>
</dbReference>
<dbReference type="PANTHER" id="PTHR11851:SF134">
    <property type="entry name" value="ZINC-DEPENDENT PROTEASE"/>
    <property type="match status" value="1"/>
</dbReference>
<sequence length="424" mass="49342">MQQVYDEKVREKILFEELENGLKVYVMPKKGYTKQFAIFATRFGSNDSKFIAPGDDYVTEVPDGVAHFLEHKMFEEEEGSIFEKFSQLGASANAYTNFTTTAYLFSSTENFYENLKLLAHFVQNPYFTDENVEKEKGIIAQEIRMYQDDPNWRVYFNALEALYHVYPVKKDIAGTIESISRIDKDILYKCYYTFYHPENMILFAVGDIDVDKTLQVIEENVRQVKKQGEIKRIYPDEPVEVHKKEVVQNMQVSIPLFNLAFKDTDVGFGGRDLLKKSLEVQIGLEMAVGRSSELYEKLYQEGLVDSTFGFDYSGEIDYGYTIIGGQSKDPLKVRDIIIKAFKEKSFLDRETFERIKRKYIGKFLRTFNSVESIAYSFINLYMKDIDLMDYLPVLHQINFKDVAERVESHLNEENSAMSIIYPVK</sequence>
<dbReference type="Gene3D" id="3.30.830.10">
    <property type="entry name" value="Metalloenzyme, LuxS/M16 peptidase-like"/>
    <property type="match status" value="2"/>
</dbReference>
<dbReference type="GO" id="GO:0046872">
    <property type="term" value="F:metal ion binding"/>
    <property type="evidence" value="ECO:0007669"/>
    <property type="project" value="InterPro"/>
</dbReference>
<dbReference type="PANTHER" id="PTHR11851">
    <property type="entry name" value="METALLOPROTEASE"/>
    <property type="match status" value="1"/>
</dbReference>
<gene>
    <name evidence="3" type="ORF">DEA61_05335</name>
</gene>
<accession>A0A357VP08</accession>
<dbReference type="InterPro" id="IPR050361">
    <property type="entry name" value="MPP/UQCRC_Complex"/>
</dbReference>
<dbReference type="Pfam" id="PF05193">
    <property type="entry name" value="Peptidase_M16_C"/>
    <property type="match status" value="1"/>
</dbReference>
<organism evidence="3 4">
    <name type="scientific">Caldanaerobacter subterraneus</name>
    <dbReference type="NCBI Taxonomy" id="911092"/>
    <lineage>
        <taxon>Bacteria</taxon>
        <taxon>Bacillati</taxon>
        <taxon>Bacillota</taxon>
        <taxon>Clostridia</taxon>
        <taxon>Thermoanaerobacterales</taxon>
        <taxon>Thermoanaerobacteraceae</taxon>
        <taxon>Caldanaerobacter</taxon>
    </lineage>
</organism>
<dbReference type="InterPro" id="IPR011249">
    <property type="entry name" value="Metalloenz_LuxS/M16"/>
</dbReference>
<dbReference type="EMBL" id="DOLB01000087">
    <property type="protein sequence ID" value="HBT49240.1"/>
    <property type="molecule type" value="Genomic_DNA"/>
</dbReference>
<dbReference type="RefSeq" id="WP_342350931.1">
    <property type="nucleotide sequence ID" value="NZ_DOLB01000087.1"/>
</dbReference>
<evidence type="ECO:0000259" key="1">
    <source>
        <dbReference type="Pfam" id="PF00675"/>
    </source>
</evidence>
<dbReference type="AlphaFoldDB" id="A0A357VP08"/>
<protein>
    <submittedName>
        <fullName evidence="3">Peptidase M16</fullName>
    </submittedName>
</protein>
<feature type="domain" description="Peptidase M16 C-terminal" evidence="2">
    <location>
        <begin position="182"/>
        <end position="343"/>
    </location>
</feature>